<organism evidence="6 7">
    <name type="scientific">Arachis duranensis</name>
    <name type="common">Wild peanut</name>
    <dbReference type="NCBI Taxonomy" id="130453"/>
    <lineage>
        <taxon>Eukaryota</taxon>
        <taxon>Viridiplantae</taxon>
        <taxon>Streptophyta</taxon>
        <taxon>Embryophyta</taxon>
        <taxon>Tracheophyta</taxon>
        <taxon>Spermatophyta</taxon>
        <taxon>Magnoliopsida</taxon>
        <taxon>eudicotyledons</taxon>
        <taxon>Gunneridae</taxon>
        <taxon>Pentapetalae</taxon>
        <taxon>rosids</taxon>
        <taxon>fabids</taxon>
        <taxon>Fabales</taxon>
        <taxon>Fabaceae</taxon>
        <taxon>Papilionoideae</taxon>
        <taxon>50 kb inversion clade</taxon>
        <taxon>dalbergioids sensu lato</taxon>
        <taxon>Dalbergieae</taxon>
        <taxon>Pterocarpus clade</taxon>
        <taxon>Arachis</taxon>
    </lineage>
</organism>
<dbReference type="Gene3D" id="3.80.10.10">
    <property type="entry name" value="Ribonuclease Inhibitor"/>
    <property type="match status" value="1"/>
</dbReference>
<sequence>MKHPTGSGFQFEGVKSLLDLESHNNVRMVGIYHDSDEIDIKNFVGVLYNEIRDQYDAASFLARVGEKSAESNWGLENLQKTLLSEMGEEVTKRGSIYNGSSEIKQKLGSKKILLILDDVDNIRQLEALAGGGNWFGPGSRVIVTTRDKDVLDNYEPEDDLEMRICCIGEGEIEGNVKEGYANVVGLVEDFEIVINQLKDEDSSENVVSIVGMGGLGKTTLARKIYNDEEVKKLFPCRAWAIVSKDCREKEVCKSLLNCLKMSTSKHEDSSSEEKLKQMVKKCLKGKKYLVVLDDVWDTKAWATLKGCFPNNSGGMVLITTRNDQVAYFSRSKEPHHRLSFMDEEESWKLFCNEVFGGEECPPYLEPLGRSIAQSCKGLPLAIKTTAGIVAKRERSEDTWKEMMNLLPYWCVAEDKDGSEVMMEILKFSLDDLPRKLKPCFLYLGIYPEDEEIRVRDLIHMWIAEGFIETIQIGRSKVPQLEPEDIGEQYLKELVDRNLVQVRSRRSDGKGVKTCQIHDLIRELCISESKNPDNNNNARRLSFLSSIGSYACSVETCNEARTRSLFFYGDAHGWSQHIPENCQLNVLYFKQQVKGSSSDEYLENLTPLRYLRMEVDTYRLSNFRSVETLQVLGSWLSKSLRIGEFKQLRHMHSKFWVSLLVDKAQGVKDKMQNLQTLCYVLLNSQLGFLLDNGCFPSLRTLGVLQNGDSRSSVEENLRSLHRLSNLHKLKLKYIHFKQVRLDRIPFPSNLTKITLSSFEFFKSKDMNTLGLIPRLQILKLVDGDFTEKTLNCGAAGSFPQLQVFIMIAVDVMYLTSEEGAMARLQRAVIYECPQLVEVPKQMHSLGSNFEYDDDDDDEDDEDDDCYDDDDDEDDDDDHDFDDFDDE</sequence>
<dbReference type="GO" id="GO:0098542">
    <property type="term" value="P:defense response to other organism"/>
    <property type="evidence" value="ECO:0007669"/>
    <property type="project" value="TreeGrafter"/>
</dbReference>
<dbReference type="InterPro" id="IPR044974">
    <property type="entry name" value="Disease_R_plants"/>
</dbReference>
<keyword evidence="1" id="KW-0677">Repeat</keyword>
<dbReference type="InterPro" id="IPR027417">
    <property type="entry name" value="P-loop_NTPase"/>
</dbReference>
<feature type="domain" description="Disease resistance protein winged helix" evidence="5">
    <location>
        <begin position="445"/>
        <end position="523"/>
    </location>
</feature>
<dbReference type="Pfam" id="PF00931">
    <property type="entry name" value="NB-ARC"/>
    <property type="match status" value="2"/>
</dbReference>
<reference evidence="7" key="2">
    <citation type="submission" date="2025-08" db="UniProtKB">
        <authorList>
            <consortium name="RefSeq"/>
        </authorList>
    </citation>
    <scope>IDENTIFICATION</scope>
    <source>
        <tissue evidence="7">Whole plant</tissue>
    </source>
</reference>
<evidence type="ECO:0000256" key="1">
    <source>
        <dbReference type="ARBA" id="ARBA00022737"/>
    </source>
</evidence>
<reference evidence="6" key="1">
    <citation type="journal article" date="2016" name="Nat. Genet.">
        <title>The genome sequences of Arachis duranensis and Arachis ipaensis, the diploid ancestors of cultivated peanut.</title>
        <authorList>
            <person name="Bertioli D.J."/>
            <person name="Cannon S.B."/>
            <person name="Froenicke L."/>
            <person name="Huang G."/>
            <person name="Farmer A.D."/>
            <person name="Cannon E.K."/>
            <person name="Liu X."/>
            <person name="Gao D."/>
            <person name="Clevenger J."/>
            <person name="Dash S."/>
            <person name="Ren L."/>
            <person name="Moretzsohn M.C."/>
            <person name="Shirasawa K."/>
            <person name="Huang W."/>
            <person name="Vidigal B."/>
            <person name="Abernathy B."/>
            <person name="Chu Y."/>
            <person name="Niederhuth C.E."/>
            <person name="Umale P."/>
            <person name="Araujo A.C."/>
            <person name="Kozik A."/>
            <person name="Kim K.D."/>
            <person name="Burow M.D."/>
            <person name="Varshney R.K."/>
            <person name="Wang X."/>
            <person name="Zhang X."/>
            <person name="Barkley N."/>
            <person name="Guimaraes P.M."/>
            <person name="Isobe S."/>
            <person name="Guo B."/>
            <person name="Liao B."/>
            <person name="Stalker H.T."/>
            <person name="Schmitz R.J."/>
            <person name="Scheffler B.E."/>
            <person name="Leal-Bertioli S.C."/>
            <person name="Xun X."/>
            <person name="Jackson S.A."/>
            <person name="Michelmore R."/>
            <person name="Ozias-Akins P."/>
        </authorList>
    </citation>
    <scope>NUCLEOTIDE SEQUENCE [LARGE SCALE GENOMIC DNA]</scope>
    <source>
        <strain evidence="6">cv. V14167</strain>
    </source>
</reference>
<evidence type="ECO:0000256" key="2">
    <source>
        <dbReference type="ARBA" id="ARBA00022821"/>
    </source>
</evidence>
<keyword evidence="2" id="KW-0611">Plant defense</keyword>
<dbReference type="PANTHER" id="PTHR23155">
    <property type="entry name" value="DISEASE RESISTANCE PROTEIN RP"/>
    <property type="match status" value="1"/>
</dbReference>
<dbReference type="FunFam" id="3.40.50.300:FF:001091">
    <property type="entry name" value="Probable disease resistance protein At1g61300"/>
    <property type="match status" value="1"/>
</dbReference>
<protein>
    <submittedName>
        <fullName evidence="7">Disease resistance RPP13-like protein 3</fullName>
    </submittedName>
</protein>
<evidence type="ECO:0000259" key="4">
    <source>
        <dbReference type="Pfam" id="PF00931"/>
    </source>
</evidence>
<accession>A0A9C6TTJ6</accession>
<proteinExistence type="predicted"/>
<feature type="domain" description="NB-ARC" evidence="4">
    <location>
        <begin position="190"/>
        <end position="357"/>
    </location>
</feature>
<dbReference type="InterPro" id="IPR058922">
    <property type="entry name" value="WHD_DRP"/>
</dbReference>
<dbReference type="PRINTS" id="PR00364">
    <property type="entry name" value="DISEASERSIST"/>
</dbReference>
<feature type="compositionally biased region" description="Acidic residues" evidence="3">
    <location>
        <begin position="849"/>
        <end position="885"/>
    </location>
</feature>
<dbReference type="SUPFAM" id="SSF52540">
    <property type="entry name" value="P-loop containing nucleoside triphosphate hydrolases"/>
    <property type="match status" value="2"/>
</dbReference>
<dbReference type="GeneID" id="127746725"/>
<dbReference type="Gene3D" id="1.10.10.10">
    <property type="entry name" value="Winged helix-like DNA-binding domain superfamily/Winged helix DNA-binding domain"/>
    <property type="match status" value="1"/>
</dbReference>
<dbReference type="RefSeq" id="XP_052116709.1">
    <property type="nucleotide sequence ID" value="XM_052260749.1"/>
</dbReference>
<dbReference type="Gene3D" id="3.40.50.300">
    <property type="entry name" value="P-loop containing nucleotide triphosphate hydrolases"/>
    <property type="match status" value="2"/>
</dbReference>
<feature type="region of interest" description="Disordered" evidence="3">
    <location>
        <begin position="845"/>
        <end position="885"/>
    </location>
</feature>
<dbReference type="SUPFAM" id="SSF52058">
    <property type="entry name" value="L domain-like"/>
    <property type="match status" value="1"/>
</dbReference>
<keyword evidence="6" id="KW-1185">Reference proteome</keyword>
<dbReference type="InterPro" id="IPR002182">
    <property type="entry name" value="NB-ARC"/>
</dbReference>
<name>A0A9C6TTJ6_ARADU</name>
<dbReference type="AlphaFoldDB" id="A0A9C6TTJ6"/>
<evidence type="ECO:0000259" key="5">
    <source>
        <dbReference type="Pfam" id="PF23559"/>
    </source>
</evidence>
<dbReference type="FunFam" id="1.10.10.10:FF:000322">
    <property type="entry name" value="Probable disease resistance protein At1g63360"/>
    <property type="match status" value="1"/>
</dbReference>
<dbReference type="Proteomes" id="UP000515211">
    <property type="component" value="Chromosome 4"/>
</dbReference>
<evidence type="ECO:0000256" key="3">
    <source>
        <dbReference type="SAM" id="MobiDB-lite"/>
    </source>
</evidence>
<gene>
    <name evidence="7" type="primary">LOC127746725</name>
</gene>
<feature type="domain" description="NB-ARC" evidence="4">
    <location>
        <begin position="75"/>
        <end position="165"/>
    </location>
</feature>
<dbReference type="Pfam" id="PF23559">
    <property type="entry name" value="WHD_DRP"/>
    <property type="match status" value="1"/>
</dbReference>
<evidence type="ECO:0000313" key="6">
    <source>
        <dbReference type="Proteomes" id="UP000515211"/>
    </source>
</evidence>
<dbReference type="Gene3D" id="1.10.8.430">
    <property type="entry name" value="Helical domain of apoptotic protease-activating factors"/>
    <property type="match status" value="1"/>
</dbReference>
<dbReference type="KEGG" id="adu:127746725"/>
<dbReference type="InterPro" id="IPR042197">
    <property type="entry name" value="Apaf_helical"/>
</dbReference>
<dbReference type="InterPro" id="IPR032675">
    <property type="entry name" value="LRR_dom_sf"/>
</dbReference>
<evidence type="ECO:0000313" key="7">
    <source>
        <dbReference type="RefSeq" id="XP_052116709.1"/>
    </source>
</evidence>
<dbReference type="PANTHER" id="PTHR23155:SF1193">
    <property type="entry name" value="DISEASE RESISTANCE PROTEIN RPP13-RELATED"/>
    <property type="match status" value="1"/>
</dbReference>
<dbReference type="GO" id="GO:0043531">
    <property type="term" value="F:ADP binding"/>
    <property type="evidence" value="ECO:0007669"/>
    <property type="project" value="InterPro"/>
</dbReference>
<dbReference type="InterPro" id="IPR036388">
    <property type="entry name" value="WH-like_DNA-bd_sf"/>
</dbReference>